<evidence type="ECO:0000256" key="2">
    <source>
        <dbReference type="SAM" id="MobiDB-lite"/>
    </source>
</evidence>
<keyword evidence="1" id="KW-0863">Zinc-finger</keyword>
<comment type="caution">
    <text evidence="5">The sequence shown here is derived from an EMBL/GenBank/DDBJ whole genome shotgun (WGS) entry which is preliminary data.</text>
</comment>
<evidence type="ECO:0000259" key="4">
    <source>
        <dbReference type="PROSITE" id="PS50994"/>
    </source>
</evidence>
<dbReference type="SMART" id="SM00343">
    <property type="entry name" value="ZnF_C2HC"/>
    <property type="match status" value="1"/>
</dbReference>
<dbReference type="InterPro" id="IPR001878">
    <property type="entry name" value="Znf_CCHC"/>
</dbReference>
<feature type="region of interest" description="Disordered" evidence="2">
    <location>
        <begin position="71"/>
        <end position="91"/>
    </location>
</feature>
<dbReference type="PROSITE" id="PS50158">
    <property type="entry name" value="ZF_CCHC"/>
    <property type="match status" value="1"/>
</dbReference>
<dbReference type="GO" id="GO:0003676">
    <property type="term" value="F:nucleic acid binding"/>
    <property type="evidence" value="ECO:0007669"/>
    <property type="project" value="InterPro"/>
</dbReference>
<dbReference type="InterPro" id="IPR012337">
    <property type="entry name" value="RNaseH-like_sf"/>
</dbReference>
<dbReference type="InterPro" id="IPR001584">
    <property type="entry name" value="Integrase_cat-core"/>
</dbReference>
<dbReference type="SUPFAM" id="SSF57756">
    <property type="entry name" value="Retrovirus zinc finger-like domains"/>
    <property type="match status" value="1"/>
</dbReference>
<keyword evidence="6" id="KW-1185">Reference proteome</keyword>
<dbReference type="PANTHER" id="PTHR46888">
    <property type="entry name" value="ZINC KNUCKLE DOMAINCONTAINING PROTEIN-RELATED"/>
    <property type="match status" value="1"/>
</dbReference>
<dbReference type="Gene3D" id="3.30.420.10">
    <property type="entry name" value="Ribonuclease H-like superfamily/Ribonuclease H"/>
    <property type="match status" value="1"/>
</dbReference>
<dbReference type="Proteomes" id="UP000735302">
    <property type="component" value="Unassembled WGS sequence"/>
</dbReference>
<dbReference type="AlphaFoldDB" id="A0AAV4AMS8"/>
<organism evidence="5 6">
    <name type="scientific">Plakobranchus ocellatus</name>
    <dbReference type="NCBI Taxonomy" id="259542"/>
    <lineage>
        <taxon>Eukaryota</taxon>
        <taxon>Metazoa</taxon>
        <taxon>Spiralia</taxon>
        <taxon>Lophotrochozoa</taxon>
        <taxon>Mollusca</taxon>
        <taxon>Gastropoda</taxon>
        <taxon>Heterobranchia</taxon>
        <taxon>Euthyneura</taxon>
        <taxon>Panpulmonata</taxon>
        <taxon>Sacoglossa</taxon>
        <taxon>Placobranchoidea</taxon>
        <taxon>Plakobranchidae</taxon>
        <taxon>Plakobranchus</taxon>
    </lineage>
</organism>
<dbReference type="SUPFAM" id="SSF47353">
    <property type="entry name" value="Retrovirus capsid dimerization domain-like"/>
    <property type="match status" value="1"/>
</dbReference>
<sequence length="831" mass="94937">MAPTVDELDLYEKYLALSDKLRIAEEDKTKWVCDKVATAFAARDKQIELEKERIELEKERRDKEIELETLKQTVSHTDNAESAGLSEKPSKKPRFPMFNELVQDIDVYLDNFSRHATASKWPQREWPSILFNPLQGEALTVLLSLSDADRECYEKVRDALLRYRNCTISGFNKKFRSSAPLESENFETFVNRVKRYFDRWIRLANVSTFEQLVFLMLKEQIYSSCSDELATYLKDRKPTSIEHMKDLANAFTEARPHVHLSMKKPTVGVTFTSAVGVVRSSRPLQKNSDNSRPASNSRANVQCYRCGKYGHIKKQCRVPEHALKPPATKPRRERSASNVSRSNRNSARESNFQNKQGSSREFRNVAVASAFDAGEDTVTLTQSADAAYFVNGVQFSCVASQSSVAATGNLQFWEAKVNGKCATLLCDSGCTTVGVRKSFVKQEDYTDLATRWAEATPLKHITSEHVAEALYGMFCRLGFPVEIQSNRGPQFISALMAEFDRFSGMKHIFSSPYRPQTNGSVERFHSSLKSILRKVTSDFPKQWDRYLPSALFAYRQMEHESTGFSPFFLLFGRKPRGPMALIADSLLTSTMAKPEFSYRYIHELHQCAREACHTARDALRLVQQKSRDRQLPRSALKVFSTNDPVLVLLPDANNKMLMRLRGPFKIIDRISSVNYRVQIDNRIVTLHVNLLRRYYPHEVDNLESSTPEPKEALTFAAMSALIEEEDTTWVKPTVYTGPELNGQVDINPALSKERKEEVLSILKEFPDVLTSKPGCTPTLKHSIKLKTEEPIFVKQYPLRFSAKKLLRKKLDLCWILESLNRLLALTVARWF</sequence>
<dbReference type="GO" id="GO:0008270">
    <property type="term" value="F:zinc ion binding"/>
    <property type="evidence" value="ECO:0007669"/>
    <property type="project" value="UniProtKB-KW"/>
</dbReference>
<dbReference type="EMBL" id="BLXT01003924">
    <property type="protein sequence ID" value="GFO07876.1"/>
    <property type="molecule type" value="Genomic_DNA"/>
</dbReference>
<feature type="domain" description="Integrase catalytic" evidence="4">
    <location>
        <begin position="404"/>
        <end position="574"/>
    </location>
</feature>
<dbReference type="InterPro" id="IPR036875">
    <property type="entry name" value="Znf_CCHC_sf"/>
</dbReference>
<proteinExistence type="predicted"/>
<protein>
    <submittedName>
        <fullName evidence="5">Gypsy retrotransposon integrase-like protein 1</fullName>
    </submittedName>
</protein>
<dbReference type="InterPro" id="IPR036397">
    <property type="entry name" value="RNaseH_sf"/>
</dbReference>
<evidence type="ECO:0000313" key="6">
    <source>
        <dbReference type="Proteomes" id="UP000735302"/>
    </source>
</evidence>
<keyword evidence="1" id="KW-0479">Metal-binding</keyword>
<dbReference type="Pfam" id="PF00098">
    <property type="entry name" value="zf-CCHC"/>
    <property type="match status" value="1"/>
</dbReference>
<dbReference type="InterPro" id="IPR038269">
    <property type="entry name" value="SCAN_sf"/>
</dbReference>
<dbReference type="PANTHER" id="PTHR46888:SF1">
    <property type="entry name" value="RIBONUCLEASE H"/>
    <property type="match status" value="1"/>
</dbReference>
<keyword evidence="1" id="KW-0862">Zinc</keyword>
<name>A0AAV4AMS8_9GAST</name>
<dbReference type="Pfam" id="PF02023">
    <property type="entry name" value="SCAN"/>
    <property type="match status" value="1"/>
</dbReference>
<dbReference type="Gene3D" id="1.10.4020.10">
    <property type="entry name" value="DNA breaking-rejoining enzymes"/>
    <property type="match status" value="1"/>
</dbReference>
<dbReference type="PROSITE" id="PS50994">
    <property type="entry name" value="INTEGRASE"/>
    <property type="match status" value="1"/>
</dbReference>
<dbReference type="InterPro" id="IPR003309">
    <property type="entry name" value="SCAN_dom"/>
</dbReference>
<gene>
    <name evidence="5" type="ORF">PoB_003438100</name>
</gene>
<reference evidence="5 6" key="1">
    <citation type="journal article" date="2021" name="Elife">
        <title>Chloroplast acquisition without the gene transfer in kleptoplastic sea slugs, Plakobranchus ocellatus.</title>
        <authorList>
            <person name="Maeda T."/>
            <person name="Takahashi S."/>
            <person name="Yoshida T."/>
            <person name="Shimamura S."/>
            <person name="Takaki Y."/>
            <person name="Nagai Y."/>
            <person name="Toyoda A."/>
            <person name="Suzuki Y."/>
            <person name="Arimoto A."/>
            <person name="Ishii H."/>
            <person name="Satoh N."/>
            <person name="Nishiyama T."/>
            <person name="Hasebe M."/>
            <person name="Maruyama T."/>
            <person name="Minagawa J."/>
            <person name="Obokata J."/>
            <person name="Shigenobu S."/>
        </authorList>
    </citation>
    <scope>NUCLEOTIDE SEQUENCE [LARGE SCALE GENOMIC DNA]</scope>
</reference>
<evidence type="ECO:0000313" key="5">
    <source>
        <dbReference type="EMBL" id="GFO07876.1"/>
    </source>
</evidence>
<feature type="domain" description="CCHC-type" evidence="3">
    <location>
        <begin position="303"/>
        <end position="317"/>
    </location>
</feature>
<dbReference type="SUPFAM" id="SSF53098">
    <property type="entry name" value="Ribonuclease H-like"/>
    <property type="match status" value="1"/>
</dbReference>
<feature type="compositionally biased region" description="Low complexity" evidence="2">
    <location>
        <begin position="336"/>
        <end position="351"/>
    </location>
</feature>
<dbReference type="GO" id="GO:0015074">
    <property type="term" value="P:DNA integration"/>
    <property type="evidence" value="ECO:0007669"/>
    <property type="project" value="InterPro"/>
</dbReference>
<dbReference type="Gene3D" id="4.10.60.10">
    <property type="entry name" value="Zinc finger, CCHC-type"/>
    <property type="match status" value="1"/>
</dbReference>
<accession>A0AAV4AMS8</accession>
<feature type="region of interest" description="Disordered" evidence="2">
    <location>
        <begin position="317"/>
        <end position="358"/>
    </location>
</feature>
<evidence type="ECO:0000259" key="3">
    <source>
        <dbReference type="PROSITE" id="PS50158"/>
    </source>
</evidence>
<evidence type="ECO:0000256" key="1">
    <source>
        <dbReference type="PROSITE-ProRule" id="PRU00047"/>
    </source>
</evidence>